<reference evidence="1" key="1">
    <citation type="submission" date="2021-03" db="EMBL/GenBank/DDBJ databases">
        <title>Draft genome sequence of rust myrtle Austropuccinia psidii MF-1, a brazilian biotype.</title>
        <authorList>
            <person name="Quecine M.C."/>
            <person name="Pachon D.M.R."/>
            <person name="Bonatelli M.L."/>
            <person name="Correr F.H."/>
            <person name="Franceschini L.M."/>
            <person name="Leite T.F."/>
            <person name="Margarido G.R.A."/>
            <person name="Almeida C.A."/>
            <person name="Ferrarezi J.A."/>
            <person name="Labate C.A."/>
        </authorList>
    </citation>
    <scope>NUCLEOTIDE SEQUENCE</scope>
    <source>
        <strain evidence="1">MF-1</strain>
    </source>
</reference>
<gene>
    <name evidence="1" type="ORF">O181_080144</name>
</gene>
<keyword evidence="2" id="KW-1185">Reference proteome</keyword>
<dbReference type="Proteomes" id="UP000765509">
    <property type="component" value="Unassembled WGS sequence"/>
</dbReference>
<evidence type="ECO:0000313" key="2">
    <source>
        <dbReference type="Proteomes" id="UP000765509"/>
    </source>
</evidence>
<name>A0A9Q3IIW7_9BASI</name>
<evidence type="ECO:0000313" key="1">
    <source>
        <dbReference type="EMBL" id="MBW0540429.1"/>
    </source>
</evidence>
<dbReference type="AlphaFoldDB" id="A0A9Q3IIW7"/>
<accession>A0A9Q3IIW7</accession>
<organism evidence="1 2">
    <name type="scientific">Austropuccinia psidii MF-1</name>
    <dbReference type="NCBI Taxonomy" id="1389203"/>
    <lineage>
        <taxon>Eukaryota</taxon>
        <taxon>Fungi</taxon>
        <taxon>Dikarya</taxon>
        <taxon>Basidiomycota</taxon>
        <taxon>Pucciniomycotina</taxon>
        <taxon>Pucciniomycetes</taxon>
        <taxon>Pucciniales</taxon>
        <taxon>Sphaerophragmiaceae</taxon>
        <taxon>Austropuccinia</taxon>
    </lineage>
</organism>
<protein>
    <submittedName>
        <fullName evidence="1">Uncharacterized protein</fullName>
    </submittedName>
</protein>
<comment type="caution">
    <text evidence="1">The sequence shown here is derived from an EMBL/GenBank/DDBJ whole genome shotgun (WGS) entry which is preliminary data.</text>
</comment>
<dbReference type="EMBL" id="AVOT02045089">
    <property type="protein sequence ID" value="MBW0540429.1"/>
    <property type="molecule type" value="Genomic_DNA"/>
</dbReference>
<dbReference type="OrthoDB" id="3268967at2759"/>
<sequence>MIRRFCSYGLSHYFCTLIPELELAYKTFNHASTGKTPAMLEEGCKPKIPVDTLKKHLADIHSNSSRFKLLLDKVRNCTNQSIADSFEYAKQHWDKSHKTPEFNVGDLILVSTSNFNNNTGTKKLKYSFAGPFILKSLHGENAV</sequence>
<proteinExistence type="predicted"/>